<accession>A0A1V5MI32</accession>
<evidence type="ECO:0000313" key="6">
    <source>
        <dbReference type="EMBL" id="OPZ92805.1"/>
    </source>
</evidence>
<dbReference type="InterPro" id="IPR051913">
    <property type="entry name" value="GH2_Domain-Containing"/>
</dbReference>
<feature type="chain" id="PRO_5012144224" evidence="4">
    <location>
        <begin position="22"/>
        <end position="1645"/>
    </location>
</feature>
<organism evidence="6">
    <name type="scientific">candidate division TA06 bacterium ADurb.Bin417</name>
    <dbReference type="NCBI Taxonomy" id="1852828"/>
    <lineage>
        <taxon>Bacteria</taxon>
        <taxon>Bacteria division TA06</taxon>
    </lineage>
</organism>
<dbReference type="Pfam" id="PF00703">
    <property type="entry name" value="Glyco_hydro_2"/>
    <property type="match status" value="1"/>
</dbReference>
<feature type="signal peptide" evidence="4">
    <location>
        <begin position="1"/>
        <end position="21"/>
    </location>
</feature>
<protein>
    <submittedName>
        <fullName evidence="6">Evolved beta-galactosidase subunit alpha</fullName>
        <ecNumber evidence="6">3.2.1.23</ecNumber>
    </submittedName>
</protein>
<dbReference type="Gene3D" id="2.60.120.260">
    <property type="entry name" value="Galactose-binding domain-like"/>
    <property type="match status" value="1"/>
</dbReference>
<dbReference type="SUPFAM" id="SSF49303">
    <property type="entry name" value="beta-Galactosidase/glucuronidase domain"/>
    <property type="match status" value="1"/>
</dbReference>
<evidence type="ECO:0000259" key="5">
    <source>
        <dbReference type="Pfam" id="PF00703"/>
    </source>
</evidence>
<comment type="caution">
    <text evidence="6">The sequence shown here is derived from an EMBL/GenBank/DDBJ whole genome shotgun (WGS) entry which is preliminary data.</text>
</comment>
<comment type="similarity">
    <text evidence="1">Belongs to the glycosyl hydrolase 2 family.</text>
</comment>
<dbReference type="GO" id="GO:0005975">
    <property type="term" value="P:carbohydrate metabolic process"/>
    <property type="evidence" value="ECO:0007669"/>
    <property type="project" value="InterPro"/>
</dbReference>
<dbReference type="Gene3D" id="2.60.40.10">
    <property type="entry name" value="Immunoglobulins"/>
    <property type="match status" value="1"/>
</dbReference>
<dbReference type="InterPro" id="IPR036156">
    <property type="entry name" value="Beta-gal/glucu_dom_sf"/>
</dbReference>
<gene>
    <name evidence="6" type="primary">ebgA</name>
    <name evidence="6" type="ORF">BWY73_00627</name>
</gene>
<keyword evidence="4" id="KW-0732">Signal</keyword>
<evidence type="ECO:0000256" key="3">
    <source>
        <dbReference type="ARBA" id="ARBA00023295"/>
    </source>
</evidence>
<dbReference type="InterPro" id="IPR006102">
    <property type="entry name" value="Ig-like_GH2"/>
</dbReference>
<sequence>MKRIWLLGSLAFFLAAPRVSGADLPGGARVLFYLPFENELTAITPARELEPEAGVDVVDDLSQSVTIGELARGKQIVVGDKQISGGDSRIAYEDGLRGRSVRLRTRLTYAAPWLKEQPEGTITLWYRNPNWRVTTWNVPAMLTTAQPDRAKTSAFQTPISWWIFNRLTAPPEQGNSRWYHWTIEFDEHPRNISPREKDDDRWHFWALRWNRAAGLLEVIDDGQVRDISRYANRLEPGRDFWLETYRGHTTQVYEDVGHIKFEEVFLGSLHLARFCEVGLDEIFVLDKALSREELAAACRRGLQGQPTWPAEAVPKPAQRLSEGLDLAALDPARPGLPAEVDWSSQGAVAERSATQEKVCLNGYWRFQPVADRFTRPDPQQWSYVRLPGLWGEKSYLLDPAKLRARANWNGKPLAGYELVWLEREVEVPANQAGRRFFLSFDRVDEDLTRFDLYINGRFVRRFRNYGPGRTDITGWIQPGQRNRLLLGVEKKDRFLFDLYLESRQLTKVSVHDPYVVSEYRKKAVTVQFDLENHTDQPQTYTYGVEFCEWPSGRQVHTLKGATLTIGPKRSEVASVSGPWPNPHCWSIYDPFLHTARVLVRDGRGRTLDTGLPVRFGYRELWSENGWLFLNGVKMQIRGIGQPHGNIGYDNPIDYSDMNRLAVQYITAMKKVNQYWKREINWYGCDSFLEAADRMGFFVTLRMSGTGFQAETLWAGNPSSQQKALATARWLRNHPSVASFIVRQSGNYAQTDTTPYGETAFWWENFKEDASWDAYHRVWEEFVAPLRETSPSILFSGMWLPYGQDLGPSGTKFGYGVSLQSREEMPRFWSGRGLARYHAEEGWPQISRYSWDATGQDDLSKYYELYWPNMSQVTEELAAMYFGDLPYDQAASSGNGFGSLWKKDSDGQGRFSWEYVSKNQVVGLPYSRKFTGPFETPGYVKLRSLFPHNTIRSWRWYGYGYWEHTESGVYFEDSWNFLNKEPEKFTRTLDNIRRRPGLFIDKARSDTRLVADYATLAGASIPLSEVGAVAEKVTRPLAAFVLGWPDSVRKDHAFYAGELIRKQVGILNEYPGPLAGEVRWNFQERENGRPVYQGVIPLDFRNGDNQCVGIEFRAPAVKAKTRYRLCLDTLRREASGRLASVHDDAFDIEVFPPRSAPAISGKIGLIDTGAAGSLFQIAGIPFAPVTEKSNLAEYDLLVIGRGRTSEATRALLKKLELPKHLAAGLNLLVLEQEGEVLERTGQEDWPRRAWKERGDRPELLSFGLRQERQSFRNVFIRVPGHRLFVGLSDEDFANWRGASNLIPPYTKEYWYRAESGRSRRNANASNFGDVVTYALEKPQGGNFVSLVDAGFDLLQSALLEEIRPHGRTLYCQLNVSNRYGVDPAATLLVDRLVAYALEKPAPLVGRAVRLAGAGWDRVLAGLPFDLAAAGSNLSASDLKNYNLLVAGIGRPRIEVFDDKNKFAGQEAVPGRPGQDPVLDWLGRNRREVADFVEKGGAVLVLPVQSAAELEWLPFELKLEPVKFFAAAPGDFFASGAIGPADLYYRRALELPVPAGLPAGSRSTRPAILARVPYGRGEFIFAQLHPKSISGNWAESKLARVLSTILTERGVADRLDLDPLGRGYGPGGYPYQVGTPVYFDPYLSTDW</sequence>
<evidence type="ECO:0000256" key="1">
    <source>
        <dbReference type="ARBA" id="ARBA00007401"/>
    </source>
</evidence>
<evidence type="ECO:0000256" key="2">
    <source>
        <dbReference type="ARBA" id="ARBA00022801"/>
    </source>
</evidence>
<feature type="domain" description="Glycoside hydrolase family 2 immunoglobulin-like beta-sandwich" evidence="5">
    <location>
        <begin position="509"/>
        <end position="618"/>
    </location>
</feature>
<proteinExistence type="inferred from homology"/>
<dbReference type="GO" id="GO:0004565">
    <property type="term" value="F:beta-galactosidase activity"/>
    <property type="evidence" value="ECO:0007669"/>
    <property type="project" value="UniProtKB-EC"/>
</dbReference>
<dbReference type="EMBL" id="MWAK01000067">
    <property type="protein sequence ID" value="OPZ92805.1"/>
    <property type="molecule type" value="Genomic_DNA"/>
</dbReference>
<evidence type="ECO:0000256" key="4">
    <source>
        <dbReference type="SAM" id="SignalP"/>
    </source>
</evidence>
<name>A0A1V5MI32_UNCT6</name>
<dbReference type="Proteomes" id="UP000485484">
    <property type="component" value="Unassembled WGS sequence"/>
</dbReference>
<dbReference type="SUPFAM" id="SSF49785">
    <property type="entry name" value="Galactose-binding domain-like"/>
    <property type="match status" value="1"/>
</dbReference>
<dbReference type="Gene3D" id="3.20.20.80">
    <property type="entry name" value="Glycosidases"/>
    <property type="match status" value="1"/>
</dbReference>
<dbReference type="InterPro" id="IPR013783">
    <property type="entry name" value="Ig-like_fold"/>
</dbReference>
<dbReference type="InterPro" id="IPR017853">
    <property type="entry name" value="GH"/>
</dbReference>
<dbReference type="PANTHER" id="PTHR42732:SF1">
    <property type="entry name" value="BETA-MANNOSIDASE"/>
    <property type="match status" value="1"/>
</dbReference>
<dbReference type="InterPro" id="IPR008979">
    <property type="entry name" value="Galactose-bd-like_sf"/>
</dbReference>
<keyword evidence="2 6" id="KW-0378">Hydrolase</keyword>
<dbReference type="SUPFAM" id="SSF51445">
    <property type="entry name" value="(Trans)glycosidases"/>
    <property type="match status" value="1"/>
</dbReference>
<dbReference type="EC" id="3.2.1.23" evidence="6"/>
<dbReference type="PANTHER" id="PTHR42732">
    <property type="entry name" value="BETA-GALACTOSIDASE"/>
    <property type="match status" value="1"/>
</dbReference>
<keyword evidence="3 6" id="KW-0326">Glycosidase</keyword>
<reference evidence="6" key="1">
    <citation type="submission" date="2017-02" db="EMBL/GenBank/DDBJ databases">
        <title>Delving into the versatile metabolic prowess of the omnipresent phylum Bacteroidetes.</title>
        <authorList>
            <person name="Nobu M.K."/>
            <person name="Mei R."/>
            <person name="Narihiro T."/>
            <person name="Kuroda K."/>
            <person name="Liu W.-T."/>
        </authorList>
    </citation>
    <scope>NUCLEOTIDE SEQUENCE</scope>
    <source>
        <strain evidence="6">ADurb.Bin417</strain>
    </source>
</reference>